<dbReference type="PANTHER" id="PTHR42879">
    <property type="entry name" value="3-OXOACYL-(ACYL-CARRIER-PROTEIN) REDUCTASE"/>
    <property type="match status" value="1"/>
</dbReference>
<protein>
    <submittedName>
        <fullName evidence="3">3-oxoacyl-[acyl-carrier-protein] reductase</fullName>
    </submittedName>
</protein>
<sequence length="247" mass="26299">MNRTTTPVALITGGTRGIGRATALRLAEDGYDVALCYSADAEAARTLEKELRDLGRAVYVRRTDVADAAAVRELVDGAEDALGPVTALVASAAILRDTPLLLMEDQDWQDVLQVNLSGVYHVCRAVIDGMALRRHGAIVTLSSVAGVCGNPGQTNYAATKAGIIGFTRSLAQEVGRYGIRANAVAPGYIDTDLVADLPEEAVERSLDQVALRRLGRPEEVADLVSFLLSDRASYLTGEVVRIDGGFR</sequence>
<organism evidence="3 4">
    <name type="scientific">Kitasatospora putterlickiae</name>
    <dbReference type="NCBI Taxonomy" id="221725"/>
    <lineage>
        <taxon>Bacteria</taxon>
        <taxon>Bacillati</taxon>
        <taxon>Actinomycetota</taxon>
        <taxon>Actinomycetes</taxon>
        <taxon>Kitasatosporales</taxon>
        <taxon>Streptomycetaceae</taxon>
        <taxon>Kitasatospora</taxon>
    </lineage>
</organism>
<evidence type="ECO:0000313" key="4">
    <source>
        <dbReference type="Proteomes" id="UP001499863"/>
    </source>
</evidence>
<feature type="domain" description="Ketoreductase" evidence="2">
    <location>
        <begin position="7"/>
        <end position="187"/>
    </location>
</feature>
<accession>A0ABN1Y981</accession>
<dbReference type="SUPFAM" id="SSF51735">
    <property type="entry name" value="NAD(P)-binding Rossmann-fold domains"/>
    <property type="match status" value="1"/>
</dbReference>
<dbReference type="PRINTS" id="PR00081">
    <property type="entry name" value="GDHRDH"/>
</dbReference>
<dbReference type="InterPro" id="IPR050259">
    <property type="entry name" value="SDR"/>
</dbReference>
<evidence type="ECO:0000256" key="1">
    <source>
        <dbReference type="ARBA" id="ARBA00006484"/>
    </source>
</evidence>
<comment type="caution">
    <text evidence="3">The sequence shown here is derived from an EMBL/GenBank/DDBJ whole genome shotgun (WGS) entry which is preliminary data.</text>
</comment>
<dbReference type="EMBL" id="BAAAKJ010000238">
    <property type="protein sequence ID" value="GAA1401386.1"/>
    <property type="molecule type" value="Genomic_DNA"/>
</dbReference>
<gene>
    <name evidence="3" type="primary">fabG_2</name>
    <name evidence="3" type="ORF">GCM10009639_43590</name>
</gene>
<dbReference type="SMART" id="SM00822">
    <property type="entry name" value="PKS_KR"/>
    <property type="match status" value="1"/>
</dbReference>
<evidence type="ECO:0000313" key="3">
    <source>
        <dbReference type="EMBL" id="GAA1401386.1"/>
    </source>
</evidence>
<reference evidence="3 4" key="1">
    <citation type="journal article" date="2019" name="Int. J. Syst. Evol. Microbiol.">
        <title>The Global Catalogue of Microorganisms (GCM) 10K type strain sequencing project: providing services to taxonomists for standard genome sequencing and annotation.</title>
        <authorList>
            <consortium name="The Broad Institute Genomics Platform"/>
            <consortium name="The Broad Institute Genome Sequencing Center for Infectious Disease"/>
            <person name="Wu L."/>
            <person name="Ma J."/>
        </authorList>
    </citation>
    <scope>NUCLEOTIDE SEQUENCE [LARGE SCALE GENOMIC DNA]</scope>
    <source>
        <strain evidence="3 4">JCM 12393</strain>
    </source>
</reference>
<dbReference type="Proteomes" id="UP001499863">
    <property type="component" value="Unassembled WGS sequence"/>
</dbReference>
<proteinExistence type="inferred from homology"/>
<dbReference type="Gene3D" id="3.40.50.720">
    <property type="entry name" value="NAD(P)-binding Rossmann-like Domain"/>
    <property type="match status" value="1"/>
</dbReference>
<dbReference type="Pfam" id="PF13561">
    <property type="entry name" value="adh_short_C2"/>
    <property type="match status" value="1"/>
</dbReference>
<dbReference type="InterPro" id="IPR057326">
    <property type="entry name" value="KR_dom"/>
</dbReference>
<dbReference type="InterPro" id="IPR002347">
    <property type="entry name" value="SDR_fam"/>
</dbReference>
<comment type="similarity">
    <text evidence="1">Belongs to the short-chain dehydrogenases/reductases (SDR) family.</text>
</comment>
<dbReference type="NCBIfam" id="NF009466">
    <property type="entry name" value="PRK12826.1-2"/>
    <property type="match status" value="1"/>
</dbReference>
<dbReference type="InterPro" id="IPR036291">
    <property type="entry name" value="NAD(P)-bd_dom_sf"/>
</dbReference>
<name>A0ABN1Y981_9ACTN</name>
<dbReference type="InterPro" id="IPR020904">
    <property type="entry name" value="Sc_DH/Rdtase_CS"/>
</dbReference>
<keyword evidence="4" id="KW-1185">Reference proteome</keyword>
<dbReference type="PANTHER" id="PTHR42879:SF2">
    <property type="entry name" value="3-OXOACYL-[ACYL-CARRIER-PROTEIN] REDUCTASE FABG"/>
    <property type="match status" value="1"/>
</dbReference>
<dbReference type="PROSITE" id="PS00061">
    <property type="entry name" value="ADH_SHORT"/>
    <property type="match status" value="1"/>
</dbReference>
<dbReference type="RefSeq" id="WP_344338410.1">
    <property type="nucleotide sequence ID" value="NZ_BAAAKJ010000238.1"/>
</dbReference>
<evidence type="ECO:0000259" key="2">
    <source>
        <dbReference type="SMART" id="SM00822"/>
    </source>
</evidence>
<dbReference type="PRINTS" id="PR00080">
    <property type="entry name" value="SDRFAMILY"/>
</dbReference>